<sequence length="141" mass="15488">MFDGPLRYLAAAAKRTSPHFVVALLACVLLALAWRGPTGHVEAAMQHPVPKGGAASVAPDSRLDSLRKEAASGDERANFQLSGALMDRFDLEGDSDDLYEALEWVDRRWDASAHVELVGRIVAHYCGHRVVQWHRLCVLGE</sequence>
<gene>
    <name evidence="1" type="ORF">Q2T77_38000</name>
</gene>
<comment type="caution">
    <text evidence="1">The sequence shown here is derived from an EMBL/GenBank/DDBJ whole genome shotgun (WGS) entry which is preliminary data.</text>
</comment>
<evidence type="ECO:0000313" key="2">
    <source>
        <dbReference type="Proteomes" id="UP001169027"/>
    </source>
</evidence>
<dbReference type="RefSeq" id="WP_301816442.1">
    <property type="nucleotide sequence ID" value="NZ_JAUJZH010000058.1"/>
</dbReference>
<evidence type="ECO:0000313" key="1">
    <source>
        <dbReference type="EMBL" id="MDO1538034.1"/>
    </source>
</evidence>
<dbReference type="PROSITE" id="PS51257">
    <property type="entry name" value="PROKAR_LIPOPROTEIN"/>
    <property type="match status" value="1"/>
</dbReference>
<accession>A0ABT8SGM3</accession>
<organism evidence="1 2">
    <name type="scientific">Variovorax ginsengisoli</name>
    <dbReference type="NCBI Taxonomy" id="363844"/>
    <lineage>
        <taxon>Bacteria</taxon>
        <taxon>Pseudomonadati</taxon>
        <taxon>Pseudomonadota</taxon>
        <taxon>Betaproteobacteria</taxon>
        <taxon>Burkholderiales</taxon>
        <taxon>Comamonadaceae</taxon>
        <taxon>Variovorax</taxon>
    </lineage>
</organism>
<protein>
    <submittedName>
        <fullName evidence="1">Uncharacterized protein</fullName>
    </submittedName>
</protein>
<dbReference type="EMBL" id="JAUKVY010000058">
    <property type="protein sequence ID" value="MDO1538034.1"/>
    <property type="molecule type" value="Genomic_DNA"/>
</dbReference>
<keyword evidence="2" id="KW-1185">Reference proteome</keyword>
<name>A0ABT8SGM3_9BURK</name>
<reference evidence="1" key="1">
    <citation type="submission" date="2023-06" db="EMBL/GenBank/DDBJ databases">
        <authorList>
            <person name="Jiang Y."/>
            <person name="Liu Q."/>
        </authorList>
    </citation>
    <scope>NUCLEOTIDE SEQUENCE</scope>
    <source>
        <strain evidence="1">CGMCC 1.12090</strain>
    </source>
</reference>
<dbReference type="Proteomes" id="UP001169027">
    <property type="component" value="Unassembled WGS sequence"/>
</dbReference>
<proteinExistence type="predicted"/>